<evidence type="ECO:0000256" key="5">
    <source>
        <dbReference type="SAM" id="Phobius"/>
    </source>
</evidence>
<feature type="transmembrane region" description="Helical" evidence="5">
    <location>
        <begin position="256"/>
        <end position="287"/>
    </location>
</feature>
<dbReference type="Pfam" id="PF04932">
    <property type="entry name" value="Wzy_C"/>
    <property type="match status" value="1"/>
</dbReference>
<dbReference type="InterPro" id="IPR007016">
    <property type="entry name" value="O-antigen_ligase-rel_domated"/>
</dbReference>
<name>A0A517SN84_9BACT</name>
<reference evidence="7 8" key="1">
    <citation type="submission" date="2019-02" db="EMBL/GenBank/DDBJ databases">
        <title>Deep-cultivation of Planctomycetes and their phenomic and genomic characterization uncovers novel biology.</title>
        <authorList>
            <person name="Wiegand S."/>
            <person name="Jogler M."/>
            <person name="Boedeker C."/>
            <person name="Pinto D."/>
            <person name="Vollmers J."/>
            <person name="Rivas-Marin E."/>
            <person name="Kohn T."/>
            <person name="Peeters S.H."/>
            <person name="Heuer A."/>
            <person name="Rast P."/>
            <person name="Oberbeckmann S."/>
            <person name="Bunk B."/>
            <person name="Jeske O."/>
            <person name="Meyerdierks A."/>
            <person name="Storesund J.E."/>
            <person name="Kallscheuer N."/>
            <person name="Luecker S."/>
            <person name="Lage O.M."/>
            <person name="Pohl T."/>
            <person name="Merkel B.J."/>
            <person name="Hornburger P."/>
            <person name="Mueller R.-W."/>
            <person name="Bruemmer F."/>
            <person name="Labrenz M."/>
            <person name="Spormann A.M."/>
            <person name="Op den Camp H."/>
            <person name="Overmann J."/>
            <person name="Amann R."/>
            <person name="Jetten M.S.M."/>
            <person name="Mascher T."/>
            <person name="Medema M.H."/>
            <person name="Devos D.P."/>
            <person name="Kaster A.-K."/>
            <person name="Ovreas L."/>
            <person name="Rohde M."/>
            <person name="Galperin M.Y."/>
            <person name="Jogler C."/>
        </authorList>
    </citation>
    <scope>NUCLEOTIDE SEQUENCE [LARGE SCALE GENOMIC DNA]</scope>
    <source>
        <strain evidence="7 8">SV_7m_r</strain>
    </source>
</reference>
<keyword evidence="3 5" id="KW-1133">Transmembrane helix</keyword>
<organism evidence="7 8">
    <name type="scientific">Stieleria bergensis</name>
    <dbReference type="NCBI Taxonomy" id="2528025"/>
    <lineage>
        <taxon>Bacteria</taxon>
        <taxon>Pseudomonadati</taxon>
        <taxon>Planctomycetota</taxon>
        <taxon>Planctomycetia</taxon>
        <taxon>Pirellulales</taxon>
        <taxon>Pirellulaceae</taxon>
        <taxon>Stieleria</taxon>
    </lineage>
</organism>
<gene>
    <name evidence="7" type="ORF">SV7mr_00650</name>
</gene>
<dbReference type="EMBL" id="CP036272">
    <property type="protein sequence ID" value="QDT57583.1"/>
    <property type="molecule type" value="Genomic_DNA"/>
</dbReference>
<feature type="transmembrane region" description="Helical" evidence="5">
    <location>
        <begin position="123"/>
        <end position="140"/>
    </location>
</feature>
<evidence type="ECO:0000259" key="6">
    <source>
        <dbReference type="Pfam" id="PF04932"/>
    </source>
</evidence>
<evidence type="ECO:0000256" key="3">
    <source>
        <dbReference type="ARBA" id="ARBA00022989"/>
    </source>
</evidence>
<evidence type="ECO:0000313" key="7">
    <source>
        <dbReference type="EMBL" id="QDT57583.1"/>
    </source>
</evidence>
<keyword evidence="8" id="KW-1185">Reference proteome</keyword>
<dbReference type="AlphaFoldDB" id="A0A517SN84"/>
<evidence type="ECO:0000256" key="4">
    <source>
        <dbReference type="ARBA" id="ARBA00023136"/>
    </source>
</evidence>
<comment type="subcellular location">
    <subcellularLocation>
        <location evidence="1">Membrane</location>
        <topology evidence="1">Multi-pass membrane protein</topology>
    </subcellularLocation>
</comment>
<feature type="transmembrane region" description="Helical" evidence="5">
    <location>
        <begin position="226"/>
        <end position="244"/>
    </location>
</feature>
<keyword evidence="7" id="KW-0436">Ligase</keyword>
<dbReference type="PANTHER" id="PTHR37422:SF23">
    <property type="entry name" value="TEICHURONIC ACID BIOSYNTHESIS PROTEIN TUAE"/>
    <property type="match status" value="1"/>
</dbReference>
<keyword evidence="2 5" id="KW-0812">Transmembrane</keyword>
<evidence type="ECO:0000256" key="2">
    <source>
        <dbReference type="ARBA" id="ARBA00022692"/>
    </source>
</evidence>
<dbReference type="GO" id="GO:0016020">
    <property type="term" value="C:membrane"/>
    <property type="evidence" value="ECO:0007669"/>
    <property type="project" value="UniProtKB-SubCell"/>
</dbReference>
<feature type="transmembrane region" description="Helical" evidence="5">
    <location>
        <begin position="152"/>
        <end position="168"/>
    </location>
</feature>
<evidence type="ECO:0000313" key="8">
    <source>
        <dbReference type="Proteomes" id="UP000315003"/>
    </source>
</evidence>
<evidence type="ECO:0000256" key="1">
    <source>
        <dbReference type="ARBA" id="ARBA00004141"/>
    </source>
</evidence>
<dbReference type="Proteomes" id="UP000315003">
    <property type="component" value="Chromosome"/>
</dbReference>
<feature type="transmembrane region" description="Helical" evidence="5">
    <location>
        <begin position="440"/>
        <end position="456"/>
    </location>
</feature>
<feature type="transmembrane region" description="Helical" evidence="5">
    <location>
        <begin position="180"/>
        <end position="206"/>
    </location>
</feature>
<feature type="transmembrane region" description="Helical" evidence="5">
    <location>
        <begin position="20"/>
        <end position="51"/>
    </location>
</feature>
<keyword evidence="4 5" id="KW-0472">Membrane</keyword>
<feature type="transmembrane region" description="Helical" evidence="5">
    <location>
        <begin position="95"/>
        <end position="111"/>
    </location>
</feature>
<sequence length="501" mass="55301">MIGSAEQKGENGQQPRLLGLVIVPALGVISASMKLLIVLFLIAGLVWAVALMRRLPKQHTQSLSRSVVWLLLIGTVLGPASFAIEGPIQISVDRVFLALVCVAAVIQWRFGVLRLDRWQRVDIVLGLFTVYLLFKSLGGVPDEARVNPMGRWLFYVFVPLMVYTLARFSRCTRSDFRWMLNALIGLGLYLSVMAMFEVLGWHHLVFPRSIVDPTQWEFFGRGRGPLMNPIGNGFVISLGIAALTTRFLDVGRQGKMICLCCGVILMAGCYATLTRSCWIGAVGPLMIAGWVFGSRAIRALALVACVLAGMVLVTDTGRLLVREVVAMKRDQALSAKDAAKSVSLRPLLAIVAWEMFCDKPLVGHGFGQYFQHSQPYFSSRSYGLPLEQARGYEHHNTFLALLVDTGLIGLGLFLLAIAVVAARAWSMLRDPRRETAAKQMGLFFLCLFAAYLPNAVFHDMTIIPMVQTFVLAFAGFVVSVDDRGFAGQRNAEEPKLRLAMQ</sequence>
<proteinExistence type="predicted"/>
<feature type="domain" description="O-antigen ligase-related" evidence="6">
    <location>
        <begin position="263"/>
        <end position="414"/>
    </location>
</feature>
<feature type="transmembrane region" description="Helical" evidence="5">
    <location>
        <begin position="299"/>
        <end position="321"/>
    </location>
</feature>
<feature type="transmembrane region" description="Helical" evidence="5">
    <location>
        <begin position="462"/>
        <end position="480"/>
    </location>
</feature>
<feature type="transmembrane region" description="Helical" evidence="5">
    <location>
        <begin position="407"/>
        <end position="428"/>
    </location>
</feature>
<accession>A0A517SN84</accession>
<dbReference type="InterPro" id="IPR051533">
    <property type="entry name" value="WaaL-like"/>
</dbReference>
<protein>
    <submittedName>
        <fullName evidence="7">O-Antigen ligase</fullName>
    </submittedName>
</protein>
<dbReference type="PANTHER" id="PTHR37422">
    <property type="entry name" value="TEICHURONIC ACID BIOSYNTHESIS PROTEIN TUAE"/>
    <property type="match status" value="1"/>
</dbReference>
<dbReference type="GO" id="GO:0016874">
    <property type="term" value="F:ligase activity"/>
    <property type="evidence" value="ECO:0007669"/>
    <property type="project" value="UniProtKB-KW"/>
</dbReference>
<feature type="transmembrane region" description="Helical" evidence="5">
    <location>
        <begin position="63"/>
        <end position="83"/>
    </location>
</feature>